<keyword evidence="5" id="KW-0456">Lyase</keyword>
<organism evidence="5 6">
    <name type="scientific">Prosthecobacter fluviatilis</name>
    <dbReference type="NCBI Taxonomy" id="445931"/>
    <lineage>
        <taxon>Bacteria</taxon>
        <taxon>Pseudomonadati</taxon>
        <taxon>Verrucomicrobiota</taxon>
        <taxon>Verrucomicrobiia</taxon>
        <taxon>Verrucomicrobiales</taxon>
        <taxon>Verrucomicrobiaceae</taxon>
        <taxon>Prosthecobacter</taxon>
    </lineage>
</organism>
<dbReference type="SUPFAM" id="SSF51126">
    <property type="entry name" value="Pectin lyase-like"/>
    <property type="match status" value="1"/>
</dbReference>
<keyword evidence="4" id="KW-0812">Transmembrane</keyword>
<feature type="region of interest" description="Disordered" evidence="3">
    <location>
        <begin position="478"/>
        <end position="530"/>
    </location>
</feature>
<dbReference type="PANTHER" id="PTHR42970">
    <property type="entry name" value="PECTATE LYASE C-RELATED"/>
    <property type="match status" value="1"/>
</dbReference>
<protein>
    <submittedName>
        <fullName evidence="5">Pectate lyase</fullName>
    </submittedName>
</protein>
<dbReference type="Proteomes" id="UP001596052">
    <property type="component" value="Unassembled WGS sequence"/>
</dbReference>
<accession>A0ABW0KWI0</accession>
<keyword evidence="4" id="KW-0472">Membrane</keyword>
<dbReference type="InterPro" id="IPR052063">
    <property type="entry name" value="Polysaccharide_Lyase_1"/>
</dbReference>
<dbReference type="InterPro" id="IPR012334">
    <property type="entry name" value="Pectin_lyas_fold"/>
</dbReference>
<gene>
    <name evidence="5" type="ORF">ACFQDI_23815</name>
</gene>
<dbReference type="EMBL" id="JBHSMQ010000014">
    <property type="protein sequence ID" value="MFC5457918.1"/>
    <property type="molecule type" value="Genomic_DNA"/>
</dbReference>
<dbReference type="Gene3D" id="2.160.20.10">
    <property type="entry name" value="Single-stranded right-handed beta-helix, Pectin lyase-like"/>
    <property type="match status" value="1"/>
</dbReference>
<reference evidence="6" key="1">
    <citation type="journal article" date="2019" name="Int. J. Syst. Evol. Microbiol.">
        <title>The Global Catalogue of Microorganisms (GCM) 10K type strain sequencing project: providing services to taxonomists for standard genome sequencing and annotation.</title>
        <authorList>
            <consortium name="The Broad Institute Genomics Platform"/>
            <consortium name="The Broad Institute Genome Sequencing Center for Infectious Disease"/>
            <person name="Wu L."/>
            <person name="Ma J."/>
        </authorList>
    </citation>
    <scope>NUCLEOTIDE SEQUENCE [LARGE SCALE GENOMIC DNA]</scope>
    <source>
        <strain evidence="6">CGMCC 4.1469</strain>
    </source>
</reference>
<dbReference type="GO" id="GO:0016829">
    <property type="term" value="F:lyase activity"/>
    <property type="evidence" value="ECO:0007669"/>
    <property type="project" value="UniProtKB-KW"/>
</dbReference>
<sequence>MNTTSTAQKSRSLWFLFTLPLLLWLFVLLLSTGFNWLVKHLTPYVVFGVMTLCPLAAAWLGWRMLRQNTSRRLARVALLGGSLLFVAFLIYPGIPLVKKWTAPRTAKNPGQPSSLPPLTGLPVFPGAEGFGTRTPAGRGGKVLEVTSLADHGPGTLRAALAERGPRIIVFRVAGTIELESPLIVTEPFLTVAGQTAPGDGICLKNTGLTVATHDVLIQHLRIRPGSEGRIEPDDNDALTLLGTHGKIADGAHHIVIDHVSASWSEDEAVNTWFGAHDITFSWCIVSEALDQSRHHKGRHSAGLLIGDGCDHVTVHHTLMAHNGFRNPLISAGGTHDIINNVIYDFGNLAGEVFDTDSNSFVNFVGNVFKPGRSTESGLYEIIVNSSGVPKIYVEGNRGPHRPQAEGDEWSLVSYKFDQKTAPEQYRAARRFATWPVTTTDAEAAYAGVLAHAGATHPKRDAVDARVVSEVKNGTGSMINAPSQVGGHPHLAGGAAPADSDHDGMPDAWEQAHGLDARNPADGSADADQDGYTNLEEYLHALTE</sequence>
<dbReference type="RefSeq" id="WP_377171738.1">
    <property type="nucleotide sequence ID" value="NZ_JBHSMQ010000014.1"/>
</dbReference>
<name>A0ABW0KWI0_9BACT</name>
<dbReference type="InterPro" id="IPR011050">
    <property type="entry name" value="Pectin_lyase_fold/virulence"/>
</dbReference>
<evidence type="ECO:0000313" key="5">
    <source>
        <dbReference type="EMBL" id="MFC5457918.1"/>
    </source>
</evidence>
<feature type="transmembrane region" description="Helical" evidence="4">
    <location>
        <begin position="12"/>
        <end position="38"/>
    </location>
</feature>
<comment type="caution">
    <text evidence="5">The sequence shown here is derived from an EMBL/GenBank/DDBJ whole genome shotgun (WGS) entry which is preliminary data.</text>
</comment>
<dbReference type="PANTHER" id="PTHR42970:SF1">
    <property type="entry name" value="PECTATE LYASE C-RELATED"/>
    <property type="match status" value="1"/>
</dbReference>
<evidence type="ECO:0000256" key="2">
    <source>
        <dbReference type="ARBA" id="ARBA00023180"/>
    </source>
</evidence>
<feature type="compositionally biased region" description="Low complexity" evidence="3">
    <location>
        <begin position="485"/>
        <end position="497"/>
    </location>
</feature>
<keyword evidence="2" id="KW-0325">Glycoprotein</keyword>
<feature type="transmembrane region" description="Helical" evidence="4">
    <location>
        <begin position="44"/>
        <end position="62"/>
    </location>
</feature>
<keyword evidence="4" id="KW-1133">Transmembrane helix</keyword>
<keyword evidence="6" id="KW-1185">Reference proteome</keyword>
<keyword evidence="1" id="KW-0479">Metal-binding</keyword>
<feature type="transmembrane region" description="Helical" evidence="4">
    <location>
        <begin position="74"/>
        <end position="94"/>
    </location>
</feature>
<evidence type="ECO:0000313" key="6">
    <source>
        <dbReference type="Proteomes" id="UP001596052"/>
    </source>
</evidence>
<proteinExistence type="predicted"/>
<evidence type="ECO:0000256" key="3">
    <source>
        <dbReference type="SAM" id="MobiDB-lite"/>
    </source>
</evidence>
<evidence type="ECO:0000256" key="1">
    <source>
        <dbReference type="ARBA" id="ARBA00022723"/>
    </source>
</evidence>
<evidence type="ECO:0000256" key="4">
    <source>
        <dbReference type="SAM" id="Phobius"/>
    </source>
</evidence>